<evidence type="ECO:0000256" key="2">
    <source>
        <dbReference type="PROSITE-ProRule" id="PRU00110"/>
    </source>
</evidence>
<gene>
    <name evidence="4" type="ORF">GCM10007875_19750</name>
</gene>
<comment type="caution">
    <text evidence="4">The sequence shown here is derived from an EMBL/GenBank/DDBJ whole genome shotgun (WGS) entry which is preliminary data.</text>
</comment>
<evidence type="ECO:0000259" key="3">
    <source>
        <dbReference type="PROSITE" id="PS50894"/>
    </source>
</evidence>
<dbReference type="Gene3D" id="1.20.120.160">
    <property type="entry name" value="HPT domain"/>
    <property type="match status" value="1"/>
</dbReference>
<accession>A0ABQ5YQK0</accession>
<dbReference type="PROSITE" id="PS50894">
    <property type="entry name" value="HPT"/>
    <property type="match status" value="1"/>
</dbReference>
<dbReference type="Proteomes" id="UP001156664">
    <property type="component" value="Unassembled WGS sequence"/>
</dbReference>
<protein>
    <recommendedName>
        <fullName evidence="3">HPt domain-containing protein</fullName>
    </recommendedName>
</protein>
<keyword evidence="5" id="KW-1185">Reference proteome</keyword>
<dbReference type="InterPro" id="IPR036641">
    <property type="entry name" value="HPT_dom_sf"/>
</dbReference>
<dbReference type="EMBL" id="BSOJ01000019">
    <property type="protein sequence ID" value="GLR26885.1"/>
    <property type="molecule type" value="Genomic_DNA"/>
</dbReference>
<dbReference type="InterPro" id="IPR008207">
    <property type="entry name" value="Sig_transdc_His_kin_Hpt_dom"/>
</dbReference>
<evidence type="ECO:0000256" key="1">
    <source>
        <dbReference type="ARBA" id="ARBA00023012"/>
    </source>
</evidence>
<name>A0ABQ5YQK0_9BURK</name>
<evidence type="ECO:0000313" key="5">
    <source>
        <dbReference type="Proteomes" id="UP001156664"/>
    </source>
</evidence>
<dbReference type="RefSeq" id="WP_284281572.1">
    <property type="nucleotide sequence ID" value="NZ_BSOJ01000019.1"/>
</dbReference>
<organism evidence="4 5">
    <name type="scientific">Limnobacter litoralis</name>
    <dbReference type="NCBI Taxonomy" id="481366"/>
    <lineage>
        <taxon>Bacteria</taxon>
        <taxon>Pseudomonadati</taxon>
        <taxon>Pseudomonadota</taxon>
        <taxon>Betaproteobacteria</taxon>
        <taxon>Burkholderiales</taxon>
        <taxon>Burkholderiaceae</taxon>
        <taxon>Limnobacter</taxon>
    </lineage>
</organism>
<dbReference type="SUPFAM" id="SSF47226">
    <property type="entry name" value="Histidine-containing phosphotransfer domain, HPT domain"/>
    <property type="match status" value="1"/>
</dbReference>
<reference evidence="5" key="1">
    <citation type="journal article" date="2019" name="Int. J. Syst. Evol. Microbiol.">
        <title>The Global Catalogue of Microorganisms (GCM) 10K type strain sequencing project: providing services to taxonomists for standard genome sequencing and annotation.</title>
        <authorList>
            <consortium name="The Broad Institute Genomics Platform"/>
            <consortium name="The Broad Institute Genome Sequencing Center for Infectious Disease"/>
            <person name="Wu L."/>
            <person name="Ma J."/>
        </authorList>
    </citation>
    <scope>NUCLEOTIDE SEQUENCE [LARGE SCALE GENOMIC DNA]</scope>
    <source>
        <strain evidence="5">NBRC 105857</strain>
    </source>
</reference>
<keyword evidence="2" id="KW-0597">Phosphoprotein</keyword>
<sequence length="123" mass="14386">MNMPVYSESELASKPLIDMDQWNRLLTELGPDMLREFADEYFDETTESWFDESVDPFDTDEKSFKSLSHRSAGAGGTLGFQKLRYAFLCMEHTEFGELSRGYFARMKDVFTETRDWVHQQLDS</sequence>
<keyword evidence="1" id="KW-0902">Two-component regulatory system</keyword>
<proteinExistence type="predicted"/>
<feature type="modified residue" description="Phosphohistidine" evidence="2">
    <location>
        <position position="69"/>
    </location>
</feature>
<feature type="domain" description="HPt" evidence="3">
    <location>
        <begin position="30"/>
        <end position="123"/>
    </location>
</feature>
<evidence type="ECO:0000313" key="4">
    <source>
        <dbReference type="EMBL" id="GLR26885.1"/>
    </source>
</evidence>